<feature type="transmembrane region" description="Helical" evidence="1">
    <location>
        <begin position="147"/>
        <end position="166"/>
    </location>
</feature>
<reference evidence="2 3" key="1">
    <citation type="submission" date="2024-09" db="EMBL/GenBank/DDBJ databases">
        <authorList>
            <person name="Sun Q."/>
            <person name="Mori K."/>
        </authorList>
    </citation>
    <scope>NUCLEOTIDE SEQUENCE [LARGE SCALE GENOMIC DNA]</scope>
    <source>
        <strain evidence="2 3">JCM 3324</strain>
    </source>
</reference>
<accession>A0ABV5NKY4</accession>
<dbReference type="InterPro" id="IPR025671">
    <property type="entry name" value="HXXEE"/>
</dbReference>
<sequence>MSGDSGRVPAGVAWGLLGAWVVHDAEELVTMARWTREARPLLESRFPGVPWERLEVSQAHAATAIGLMGAVVAGAAAMGARTGGHSPSFQAALAGFGVHGMVHLAQAALFRGYTPGVVTAPLVVLPYAVWAWRRLRAAGVPTTSKPSGLLALPLVLAGVHALAHALTSRRRPSPQGRSPWSDRPLVRLLCGDRPALTPEHGRSAVLTHLPVWLLRSS</sequence>
<feature type="transmembrane region" description="Helical" evidence="1">
    <location>
        <begin position="116"/>
        <end position="135"/>
    </location>
</feature>
<protein>
    <submittedName>
        <fullName evidence="2">HXXEE domain-containing protein</fullName>
    </submittedName>
</protein>
<keyword evidence="1" id="KW-0472">Membrane</keyword>
<dbReference type="Proteomes" id="UP001589568">
    <property type="component" value="Unassembled WGS sequence"/>
</dbReference>
<name>A0ABV5NKY4_9ACTN</name>
<keyword evidence="1" id="KW-0812">Transmembrane</keyword>
<gene>
    <name evidence="2" type="ORF">ACFFR3_15715</name>
</gene>
<evidence type="ECO:0000313" key="2">
    <source>
        <dbReference type="EMBL" id="MFB9470970.1"/>
    </source>
</evidence>
<evidence type="ECO:0000313" key="3">
    <source>
        <dbReference type="Proteomes" id="UP001589568"/>
    </source>
</evidence>
<dbReference type="Pfam" id="PF13787">
    <property type="entry name" value="HXXEE"/>
    <property type="match status" value="1"/>
</dbReference>
<dbReference type="RefSeq" id="WP_379483327.1">
    <property type="nucleotide sequence ID" value="NZ_JBHMCF010000011.1"/>
</dbReference>
<organism evidence="2 3">
    <name type="scientific">Nonomuraea salmonea</name>
    <dbReference type="NCBI Taxonomy" id="46181"/>
    <lineage>
        <taxon>Bacteria</taxon>
        <taxon>Bacillati</taxon>
        <taxon>Actinomycetota</taxon>
        <taxon>Actinomycetes</taxon>
        <taxon>Streptosporangiales</taxon>
        <taxon>Streptosporangiaceae</taxon>
        <taxon>Nonomuraea</taxon>
    </lineage>
</organism>
<dbReference type="EMBL" id="JBHMCF010000011">
    <property type="protein sequence ID" value="MFB9470970.1"/>
    <property type="molecule type" value="Genomic_DNA"/>
</dbReference>
<keyword evidence="1" id="KW-1133">Transmembrane helix</keyword>
<evidence type="ECO:0000256" key="1">
    <source>
        <dbReference type="SAM" id="Phobius"/>
    </source>
</evidence>
<proteinExistence type="predicted"/>
<comment type="caution">
    <text evidence="2">The sequence shown here is derived from an EMBL/GenBank/DDBJ whole genome shotgun (WGS) entry which is preliminary data.</text>
</comment>
<keyword evidence="3" id="KW-1185">Reference proteome</keyword>